<evidence type="ECO:0000313" key="8">
    <source>
        <dbReference type="Proteomes" id="UP000193498"/>
    </source>
</evidence>
<evidence type="ECO:0000256" key="3">
    <source>
        <dbReference type="ARBA" id="ARBA00022771"/>
    </source>
</evidence>
<dbReference type="InterPro" id="IPR036236">
    <property type="entry name" value="Znf_C2H2_sf"/>
</dbReference>
<evidence type="ECO:0000259" key="6">
    <source>
        <dbReference type="PROSITE" id="PS50157"/>
    </source>
</evidence>
<feature type="non-terminal residue" evidence="7">
    <location>
        <position position="1"/>
    </location>
</feature>
<dbReference type="GO" id="GO:0008270">
    <property type="term" value="F:zinc ion binding"/>
    <property type="evidence" value="ECO:0007669"/>
    <property type="project" value="UniProtKB-KW"/>
</dbReference>
<evidence type="ECO:0000256" key="5">
    <source>
        <dbReference type="PROSITE-ProRule" id="PRU00042"/>
    </source>
</evidence>
<dbReference type="GO" id="GO:0000981">
    <property type="term" value="F:DNA-binding transcription factor activity, RNA polymerase II-specific"/>
    <property type="evidence" value="ECO:0007669"/>
    <property type="project" value="TreeGrafter"/>
</dbReference>
<keyword evidence="4" id="KW-0862">Zinc</keyword>
<evidence type="ECO:0000313" key="7">
    <source>
        <dbReference type="EMBL" id="ORY07432.1"/>
    </source>
</evidence>
<feature type="domain" description="C2H2-type" evidence="6">
    <location>
        <begin position="32"/>
        <end position="58"/>
    </location>
</feature>
<organism evidence="7 8">
    <name type="scientific">Basidiobolus meristosporus CBS 931.73</name>
    <dbReference type="NCBI Taxonomy" id="1314790"/>
    <lineage>
        <taxon>Eukaryota</taxon>
        <taxon>Fungi</taxon>
        <taxon>Fungi incertae sedis</taxon>
        <taxon>Zoopagomycota</taxon>
        <taxon>Entomophthoromycotina</taxon>
        <taxon>Basidiobolomycetes</taxon>
        <taxon>Basidiobolales</taxon>
        <taxon>Basidiobolaceae</taxon>
        <taxon>Basidiobolus</taxon>
    </lineage>
</organism>
<dbReference type="FunFam" id="3.30.160.60:FF:000303">
    <property type="entry name" value="Zinc finger protein 41"/>
    <property type="match status" value="1"/>
</dbReference>
<keyword evidence="3 5" id="KW-0863">Zinc-finger</keyword>
<dbReference type="GO" id="GO:0000978">
    <property type="term" value="F:RNA polymerase II cis-regulatory region sequence-specific DNA binding"/>
    <property type="evidence" value="ECO:0007669"/>
    <property type="project" value="TreeGrafter"/>
</dbReference>
<dbReference type="SMART" id="SM00355">
    <property type="entry name" value="ZnF_C2H2"/>
    <property type="match status" value="2"/>
</dbReference>
<comment type="caution">
    <text evidence="7">The sequence shown here is derived from an EMBL/GenBank/DDBJ whole genome shotgun (WGS) entry which is preliminary data.</text>
</comment>
<accession>A0A1Y1ZAX6</accession>
<evidence type="ECO:0000256" key="1">
    <source>
        <dbReference type="ARBA" id="ARBA00022723"/>
    </source>
</evidence>
<feature type="non-terminal residue" evidence="7">
    <location>
        <position position="71"/>
    </location>
</feature>
<proteinExistence type="predicted"/>
<dbReference type="PROSITE" id="PS50157">
    <property type="entry name" value="ZINC_FINGER_C2H2_2"/>
    <property type="match status" value="2"/>
</dbReference>
<gene>
    <name evidence="7" type="ORF">K493DRAFT_184773</name>
</gene>
<sequence>NKRTQCLVCGKSFGRRDNFKRHMRRHTGENLYTCPHMDCNRSFTRSDQLSRHEVMYHSTSIVDAKERDECS</sequence>
<dbReference type="Proteomes" id="UP000193498">
    <property type="component" value="Unassembled WGS sequence"/>
</dbReference>
<feature type="domain" description="C2H2-type" evidence="6">
    <location>
        <begin position="4"/>
        <end position="31"/>
    </location>
</feature>
<dbReference type="InParanoid" id="A0A1Y1ZAX6"/>
<reference evidence="7 8" key="1">
    <citation type="submission" date="2016-07" db="EMBL/GenBank/DDBJ databases">
        <title>Pervasive Adenine N6-methylation of Active Genes in Fungi.</title>
        <authorList>
            <consortium name="DOE Joint Genome Institute"/>
            <person name="Mondo S.J."/>
            <person name="Dannebaum R.O."/>
            <person name="Kuo R.C."/>
            <person name="Labutti K."/>
            <person name="Haridas S."/>
            <person name="Kuo A."/>
            <person name="Salamov A."/>
            <person name="Ahrendt S.R."/>
            <person name="Lipzen A."/>
            <person name="Sullivan W."/>
            <person name="Andreopoulos W.B."/>
            <person name="Clum A."/>
            <person name="Lindquist E."/>
            <person name="Daum C."/>
            <person name="Ramamoorthy G.K."/>
            <person name="Gryganskyi A."/>
            <person name="Culley D."/>
            <person name="Magnuson J.K."/>
            <person name="James T.Y."/>
            <person name="O'Malley M.A."/>
            <person name="Stajich J.E."/>
            <person name="Spatafora J.W."/>
            <person name="Visel A."/>
            <person name="Grigoriev I.V."/>
        </authorList>
    </citation>
    <scope>NUCLEOTIDE SEQUENCE [LARGE SCALE GENOMIC DNA]</scope>
    <source>
        <strain evidence="7 8">CBS 931.73</strain>
    </source>
</reference>
<name>A0A1Y1ZAX6_9FUNG</name>
<protein>
    <recommendedName>
        <fullName evidence="6">C2H2-type domain-containing protein</fullName>
    </recommendedName>
</protein>
<dbReference type="AlphaFoldDB" id="A0A1Y1ZAX6"/>
<dbReference type="PANTHER" id="PTHR23235:SF120">
    <property type="entry name" value="KRUPPEL-LIKE FACTOR 15"/>
    <property type="match status" value="1"/>
</dbReference>
<keyword evidence="1" id="KW-0479">Metal-binding</keyword>
<evidence type="ECO:0000256" key="2">
    <source>
        <dbReference type="ARBA" id="ARBA00022737"/>
    </source>
</evidence>
<evidence type="ECO:0000256" key="4">
    <source>
        <dbReference type="ARBA" id="ARBA00022833"/>
    </source>
</evidence>
<dbReference type="PROSITE" id="PS00028">
    <property type="entry name" value="ZINC_FINGER_C2H2_1"/>
    <property type="match status" value="2"/>
</dbReference>
<dbReference type="OrthoDB" id="8922241at2759"/>
<keyword evidence="2" id="KW-0677">Repeat</keyword>
<dbReference type="EMBL" id="MCFE01000008">
    <property type="protein sequence ID" value="ORY07432.1"/>
    <property type="molecule type" value="Genomic_DNA"/>
</dbReference>
<dbReference type="Gene3D" id="3.30.160.60">
    <property type="entry name" value="Classic Zinc Finger"/>
    <property type="match status" value="2"/>
</dbReference>
<keyword evidence="8" id="KW-1185">Reference proteome</keyword>
<dbReference type="PANTHER" id="PTHR23235">
    <property type="entry name" value="KRUEPPEL-LIKE TRANSCRIPTION FACTOR"/>
    <property type="match status" value="1"/>
</dbReference>
<dbReference type="SUPFAM" id="SSF57667">
    <property type="entry name" value="beta-beta-alpha zinc fingers"/>
    <property type="match status" value="1"/>
</dbReference>
<dbReference type="InterPro" id="IPR013087">
    <property type="entry name" value="Znf_C2H2_type"/>
</dbReference>
<dbReference type="Pfam" id="PF00096">
    <property type="entry name" value="zf-C2H2"/>
    <property type="match status" value="2"/>
</dbReference>